<dbReference type="Proteomes" id="UP000054032">
    <property type="component" value="Unassembled WGS sequence"/>
</dbReference>
<keyword evidence="5" id="KW-0325">Glycoprotein</keyword>
<dbReference type="PROSITE" id="PS00131">
    <property type="entry name" value="CARBOXYPEPT_SER_SER"/>
    <property type="match status" value="1"/>
</dbReference>
<dbReference type="eggNOG" id="KOG1282">
    <property type="taxonomic scope" value="Eukaryota"/>
</dbReference>
<dbReference type="GeneID" id="19121284"/>
<dbReference type="PANTHER" id="PTHR11802:SF131">
    <property type="entry name" value="CARBOXYPEPTIDASE"/>
    <property type="match status" value="1"/>
</dbReference>
<dbReference type="AlphaFoldDB" id="W6ZI43"/>
<dbReference type="GO" id="GO:0006508">
    <property type="term" value="P:proteolysis"/>
    <property type="evidence" value="ECO:0007669"/>
    <property type="project" value="UniProtKB-KW"/>
</dbReference>
<evidence type="ECO:0000256" key="1">
    <source>
        <dbReference type="ARBA" id="ARBA00009431"/>
    </source>
</evidence>
<evidence type="ECO:0000256" key="5">
    <source>
        <dbReference type="ARBA" id="ARBA00023180"/>
    </source>
</evidence>
<accession>W6ZI43</accession>
<dbReference type="GO" id="GO:0004185">
    <property type="term" value="F:serine-type carboxypeptidase activity"/>
    <property type="evidence" value="ECO:0007669"/>
    <property type="project" value="UniProtKB-UniRule"/>
</dbReference>
<dbReference type="PANTHER" id="PTHR11802">
    <property type="entry name" value="SERINE PROTEASE FAMILY S10 SERINE CARBOXYPEPTIDASE"/>
    <property type="match status" value="1"/>
</dbReference>
<keyword evidence="9" id="KW-1185">Reference proteome</keyword>
<dbReference type="Pfam" id="PF00450">
    <property type="entry name" value="Peptidase_S10"/>
    <property type="match status" value="1"/>
</dbReference>
<comment type="similarity">
    <text evidence="1 6">Belongs to the peptidase S10 family.</text>
</comment>
<dbReference type="InterPro" id="IPR001563">
    <property type="entry name" value="Peptidase_S10"/>
</dbReference>
<keyword evidence="2 6" id="KW-0121">Carboxypeptidase</keyword>
<evidence type="ECO:0000256" key="7">
    <source>
        <dbReference type="SAM" id="MobiDB-lite"/>
    </source>
</evidence>
<protein>
    <recommendedName>
        <fullName evidence="6">Carboxypeptidase</fullName>
        <ecNumber evidence="6">3.4.16.-</ecNumber>
    </recommendedName>
</protein>
<dbReference type="EMBL" id="KI964037">
    <property type="protein sequence ID" value="EUC43171.1"/>
    <property type="molecule type" value="Genomic_DNA"/>
</dbReference>
<evidence type="ECO:0000256" key="2">
    <source>
        <dbReference type="ARBA" id="ARBA00022645"/>
    </source>
</evidence>
<feature type="region of interest" description="Disordered" evidence="7">
    <location>
        <begin position="556"/>
        <end position="592"/>
    </location>
</feature>
<keyword evidence="3 6" id="KW-0645">Protease</keyword>
<dbReference type="GO" id="GO:0000324">
    <property type="term" value="C:fungal-type vacuole"/>
    <property type="evidence" value="ECO:0007669"/>
    <property type="project" value="TreeGrafter"/>
</dbReference>
<dbReference type="InterPro" id="IPR029058">
    <property type="entry name" value="AB_hydrolase_fold"/>
</dbReference>
<dbReference type="Gene3D" id="3.40.50.1820">
    <property type="entry name" value="alpha/beta hydrolase"/>
    <property type="match status" value="1"/>
</dbReference>
<dbReference type="KEGG" id="bor:COCMIDRAFT_28315"/>
<dbReference type="RefSeq" id="XP_007690291.1">
    <property type="nucleotide sequence ID" value="XM_007692101.1"/>
</dbReference>
<dbReference type="PRINTS" id="PR00724">
    <property type="entry name" value="CRBOXYPTASEC"/>
</dbReference>
<organism evidence="8 9">
    <name type="scientific">Bipolaris oryzae ATCC 44560</name>
    <dbReference type="NCBI Taxonomy" id="930090"/>
    <lineage>
        <taxon>Eukaryota</taxon>
        <taxon>Fungi</taxon>
        <taxon>Dikarya</taxon>
        <taxon>Ascomycota</taxon>
        <taxon>Pezizomycotina</taxon>
        <taxon>Dothideomycetes</taxon>
        <taxon>Pleosporomycetidae</taxon>
        <taxon>Pleosporales</taxon>
        <taxon>Pleosporineae</taxon>
        <taxon>Pleosporaceae</taxon>
        <taxon>Bipolaris</taxon>
    </lineage>
</organism>
<sequence length="592" mass="65470">MFTKSVATSLLALSSLASHATAVSKRAWEKRSEHVLLPRNDQGYKTATAPNNVTIRYKNPGICETTPGVESYAGYVDLAPNVHIFFWFFESRRDPASDPVTLWLNGGPGSDSLIGLFEENGPCMIDDNFTAVYNPYSWNNVSNMLYISQPVGVGFSYQAEGEGALRPYTGEFIPNVNDSDTSGVWPVLDPLNRGTIDTTDLAAVGVWHVLQALFATIPKFDAKIGPVNASREFNLYTESYGGHYGPTFYRYFYDQNQKIQNGSMPGYEVNFNSLGLINALIDAEVQEDWYPEFAVNNTYGIKVYNDTVYSYAKFANNMFGGCRYQIGLCRIAAGGNGTYFDPAARITTADLLPGVKAICSEAANMCRDNVEGPYYYYGSRGTYDIRHPTDDPTPPGNFASYLNDAKVQEALGVTVNYSSTNSAIYYAFQGSGDWIFPNYRLDLEYLLKRDVRVSLAYGDADYICDTVGNWFGGQAISLALEYTHSQQFRAAGYEPLTVDGTEYGEVRQYGNFSFARIYEAGHEIPYYQPVAALAYFNRTINHYDIATGQKPVTANLTSSGPANATHTNSFVPSTSTQSYPFPQPFPTTTPTA</sequence>
<feature type="signal peptide" evidence="6">
    <location>
        <begin position="1"/>
        <end position="22"/>
    </location>
</feature>
<dbReference type="InterPro" id="IPR018202">
    <property type="entry name" value="Ser_caboxypep_ser_AS"/>
</dbReference>
<feature type="compositionally biased region" description="Pro residues" evidence="7">
    <location>
        <begin position="581"/>
        <end position="592"/>
    </location>
</feature>
<feature type="chain" id="PRO_5006531592" description="Carboxypeptidase" evidence="6">
    <location>
        <begin position="23"/>
        <end position="592"/>
    </location>
</feature>
<feature type="compositionally biased region" description="Polar residues" evidence="7">
    <location>
        <begin position="556"/>
        <end position="574"/>
    </location>
</feature>
<evidence type="ECO:0000256" key="6">
    <source>
        <dbReference type="RuleBase" id="RU361156"/>
    </source>
</evidence>
<proteinExistence type="inferred from homology"/>
<evidence type="ECO:0000313" key="8">
    <source>
        <dbReference type="EMBL" id="EUC43171.1"/>
    </source>
</evidence>
<reference evidence="8 9" key="1">
    <citation type="journal article" date="2013" name="PLoS Genet.">
        <title>Comparative genome structure, secondary metabolite, and effector coding capacity across Cochliobolus pathogens.</title>
        <authorList>
            <person name="Condon B.J."/>
            <person name="Leng Y."/>
            <person name="Wu D."/>
            <person name="Bushley K.E."/>
            <person name="Ohm R.A."/>
            <person name="Otillar R."/>
            <person name="Martin J."/>
            <person name="Schackwitz W."/>
            <person name="Grimwood J."/>
            <person name="MohdZainudin N."/>
            <person name="Xue C."/>
            <person name="Wang R."/>
            <person name="Manning V.A."/>
            <person name="Dhillon B."/>
            <person name="Tu Z.J."/>
            <person name="Steffenson B.J."/>
            <person name="Salamov A."/>
            <person name="Sun H."/>
            <person name="Lowry S."/>
            <person name="LaButti K."/>
            <person name="Han J."/>
            <person name="Copeland A."/>
            <person name="Lindquist E."/>
            <person name="Barry K."/>
            <person name="Schmutz J."/>
            <person name="Baker S.E."/>
            <person name="Ciuffetti L.M."/>
            <person name="Grigoriev I.V."/>
            <person name="Zhong S."/>
            <person name="Turgeon B.G."/>
        </authorList>
    </citation>
    <scope>NUCLEOTIDE SEQUENCE [LARGE SCALE GENOMIC DNA]</scope>
    <source>
        <strain evidence="8 9">ATCC 44560</strain>
    </source>
</reference>
<dbReference type="SUPFAM" id="SSF53474">
    <property type="entry name" value="alpha/beta-Hydrolases"/>
    <property type="match status" value="1"/>
</dbReference>
<keyword evidence="6" id="KW-0732">Signal</keyword>
<dbReference type="EC" id="3.4.16.-" evidence="6"/>
<dbReference type="HOGENOM" id="CLU_008523_10_3_1"/>
<evidence type="ECO:0000256" key="4">
    <source>
        <dbReference type="ARBA" id="ARBA00022801"/>
    </source>
</evidence>
<name>W6ZI43_COCMI</name>
<keyword evidence="4 6" id="KW-0378">Hydrolase</keyword>
<evidence type="ECO:0000256" key="3">
    <source>
        <dbReference type="ARBA" id="ARBA00022670"/>
    </source>
</evidence>
<evidence type="ECO:0000313" key="9">
    <source>
        <dbReference type="Proteomes" id="UP000054032"/>
    </source>
</evidence>
<gene>
    <name evidence="8" type="ORF">COCMIDRAFT_28315</name>
</gene>
<dbReference type="OrthoDB" id="443318at2759"/>